<gene>
    <name evidence="2" type="ORF">NGM99_10120</name>
</gene>
<feature type="region of interest" description="Disordered" evidence="1">
    <location>
        <begin position="56"/>
        <end position="122"/>
    </location>
</feature>
<proteinExistence type="predicted"/>
<protein>
    <submittedName>
        <fullName evidence="2">Uncharacterized protein</fullName>
    </submittedName>
</protein>
<feature type="compositionally biased region" description="Basic and acidic residues" evidence="1">
    <location>
        <begin position="1"/>
        <end position="17"/>
    </location>
</feature>
<dbReference type="EMBL" id="JAMXQS010000005">
    <property type="protein sequence ID" value="MCO6050147.1"/>
    <property type="molecule type" value="Genomic_DNA"/>
</dbReference>
<accession>A0ABT1C5N4</accession>
<comment type="caution">
    <text evidence="2">The sequence shown here is derived from an EMBL/GenBank/DDBJ whole genome shotgun (WGS) entry which is preliminary data.</text>
</comment>
<feature type="region of interest" description="Disordered" evidence="1">
    <location>
        <begin position="1"/>
        <end position="39"/>
    </location>
</feature>
<dbReference type="Proteomes" id="UP001205906">
    <property type="component" value="Unassembled WGS sequence"/>
</dbReference>
<name>A0ABT1C5N4_9HYPH</name>
<keyword evidence="3" id="KW-1185">Reference proteome</keyword>
<sequence length="122" mass="13693">MSDNDEDHHYAHDDEGNSVRVRYGQPPEGTLQPRGTIRPVTLDEMPAIHLRNMARDAAAAAEAAERRRNENMERQRKAEAERLKEQREADAKPAADRPSTSLLNTPPRKLDLDTNDNKGGTP</sequence>
<evidence type="ECO:0000313" key="2">
    <source>
        <dbReference type="EMBL" id="MCO6050147.1"/>
    </source>
</evidence>
<reference evidence="2 3" key="1">
    <citation type="submission" date="2022-06" db="EMBL/GenBank/DDBJ databases">
        <title>Mesorhizobium sp. strain RP14 Genome sequencing and assembly.</title>
        <authorList>
            <person name="Kim I."/>
        </authorList>
    </citation>
    <scope>NUCLEOTIDE SEQUENCE [LARGE SCALE GENOMIC DNA]</scope>
    <source>
        <strain evidence="3">RP14(2022)</strain>
    </source>
</reference>
<organism evidence="2 3">
    <name type="scientific">Mesorhizobium liriopis</name>
    <dbReference type="NCBI Taxonomy" id="2953882"/>
    <lineage>
        <taxon>Bacteria</taxon>
        <taxon>Pseudomonadati</taxon>
        <taxon>Pseudomonadota</taxon>
        <taxon>Alphaproteobacteria</taxon>
        <taxon>Hyphomicrobiales</taxon>
        <taxon>Phyllobacteriaceae</taxon>
        <taxon>Mesorhizobium</taxon>
    </lineage>
</organism>
<evidence type="ECO:0000256" key="1">
    <source>
        <dbReference type="SAM" id="MobiDB-lite"/>
    </source>
</evidence>
<dbReference type="RefSeq" id="WP_252818540.1">
    <property type="nucleotide sequence ID" value="NZ_JAMXQS010000005.1"/>
</dbReference>
<feature type="compositionally biased region" description="Basic and acidic residues" evidence="1">
    <location>
        <begin position="63"/>
        <end position="95"/>
    </location>
</feature>
<evidence type="ECO:0000313" key="3">
    <source>
        <dbReference type="Proteomes" id="UP001205906"/>
    </source>
</evidence>